<evidence type="ECO:0000313" key="1">
    <source>
        <dbReference type="EMBL" id="CAA0118061.1"/>
    </source>
</evidence>
<sequence length="180" mass="21340">MKTKLKEFIQNLYHEIEDEDKAEEYIDNALPSIGLIVMYFNSLESSLDSVLCENFTDRTDSPGLIVLNKLNYSSKVDLFKRFCDDFQIGTNRKLDGYEQIIIDLNESGRLRNMVVHADWENTDDEGYTFLKLKMSKKGMYQEYVQFTDDSLQKIIELIIKTRFDLCQFWEHRNDVLYDRV</sequence>
<name>A0A5S9QHA0_9GAMM</name>
<gene>
    <name evidence="1" type="ORF">OPDIPICF_04821</name>
</gene>
<organism evidence="1 2">
    <name type="scientific">BD1-7 clade bacterium</name>
    <dbReference type="NCBI Taxonomy" id="2029982"/>
    <lineage>
        <taxon>Bacteria</taxon>
        <taxon>Pseudomonadati</taxon>
        <taxon>Pseudomonadota</taxon>
        <taxon>Gammaproteobacteria</taxon>
        <taxon>Cellvibrionales</taxon>
        <taxon>Spongiibacteraceae</taxon>
        <taxon>BD1-7 clade</taxon>
    </lineage>
</organism>
<dbReference type="EMBL" id="CACSIO010000031">
    <property type="protein sequence ID" value="CAA0118061.1"/>
    <property type="molecule type" value="Genomic_DNA"/>
</dbReference>
<dbReference type="Proteomes" id="UP000441399">
    <property type="component" value="Unassembled WGS sequence"/>
</dbReference>
<proteinExistence type="predicted"/>
<protein>
    <submittedName>
        <fullName evidence="1">Uncharacterized protein</fullName>
    </submittedName>
</protein>
<evidence type="ECO:0000313" key="2">
    <source>
        <dbReference type="Proteomes" id="UP000441399"/>
    </source>
</evidence>
<dbReference type="OrthoDB" id="9153028at2"/>
<keyword evidence="2" id="KW-1185">Reference proteome</keyword>
<reference evidence="1 2" key="1">
    <citation type="submission" date="2019-11" db="EMBL/GenBank/DDBJ databases">
        <authorList>
            <person name="Holert J."/>
        </authorList>
    </citation>
    <scope>NUCLEOTIDE SEQUENCE [LARGE SCALE GENOMIC DNA]</scope>
    <source>
        <strain evidence="1">SB11_3</strain>
    </source>
</reference>
<dbReference type="AlphaFoldDB" id="A0A5S9QHA0"/>
<accession>A0A5S9QHA0</accession>